<comment type="function">
    <text evidence="8">Essential cell division protein. May link together the upstream cell division proteins, which are predominantly cytoplasmic, with the downstream cell division proteins, which are predominantly periplasmic.</text>
</comment>
<evidence type="ECO:0000256" key="8">
    <source>
        <dbReference type="HAMAP-Rule" id="MF_00910"/>
    </source>
</evidence>
<evidence type="ECO:0000256" key="1">
    <source>
        <dbReference type="ARBA" id="ARBA00004401"/>
    </source>
</evidence>
<evidence type="ECO:0000256" key="4">
    <source>
        <dbReference type="ARBA" id="ARBA00022692"/>
    </source>
</evidence>
<comment type="similarity">
    <text evidence="8">Belongs to the FtsL family.</text>
</comment>
<evidence type="ECO:0000256" key="5">
    <source>
        <dbReference type="ARBA" id="ARBA00022989"/>
    </source>
</evidence>
<evidence type="ECO:0000313" key="11">
    <source>
        <dbReference type="Proteomes" id="UP001165541"/>
    </source>
</evidence>
<keyword evidence="6 8" id="KW-0472">Membrane</keyword>
<organism evidence="10 11">
    <name type="scientific">Caldimonas mangrovi</name>
    <dbReference type="NCBI Taxonomy" id="2944811"/>
    <lineage>
        <taxon>Bacteria</taxon>
        <taxon>Pseudomonadati</taxon>
        <taxon>Pseudomonadota</taxon>
        <taxon>Betaproteobacteria</taxon>
        <taxon>Burkholderiales</taxon>
        <taxon>Sphaerotilaceae</taxon>
        <taxon>Caldimonas</taxon>
    </lineage>
</organism>
<gene>
    <name evidence="8 10" type="primary">ftsL</name>
    <name evidence="10" type="ORF">M8A51_04545</name>
</gene>
<evidence type="ECO:0000256" key="2">
    <source>
        <dbReference type="ARBA" id="ARBA00022475"/>
    </source>
</evidence>
<dbReference type="PANTHER" id="PTHR37479">
    <property type="entry name" value="CELL DIVISION PROTEIN FTSL"/>
    <property type="match status" value="1"/>
</dbReference>
<protein>
    <recommendedName>
        <fullName evidence="8 9">Cell division protein FtsL</fullName>
    </recommendedName>
</protein>
<sequence length="105" mass="11669">MTRLNIVLFAALVLSGLYLVRVSYEARHLFVEVERAQVEERALETQFEQLQIERRAQATPLRVEKVAREKLQMRTATPAVTHYATYAGAASAPEAAASGAQGERP</sequence>
<dbReference type="HAMAP" id="MF_00910">
    <property type="entry name" value="FtsL"/>
    <property type="match status" value="1"/>
</dbReference>
<dbReference type="GO" id="GO:0051301">
    <property type="term" value="P:cell division"/>
    <property type="evidence" value="ECO:0007669"/>
    <property type="project" value="UniProtKB-KW"/>
</dbReference>
<keyword evidence="7 8" id="KW-0131">Cell cycle</keyword>
<proteinExistence type="inferred from homology"/>
<dbReference type="Proteomes" id="UP001165541">
    <property type="component" value="Unassembled WGS sequence"/>
</dbReference>
<dbReference type="NCBIfam" id="TIGR02209">
    <property type="entry name" value="ftsL_broad"/>
    <property type="match status" value="1"/>
</dbReference>
<keyword evidence="8" id="KW-0997">Cell inner membrane</keyword>
<keyword evidence="5 8" id="KW-1133">Transmembrane helix</keyword>
<comment type="subunit">
    <text evidence="8">Part of a complex composed of FtsB, FtsL and FtsQ.</text>
</comment>
<keyword evidence="4 8" id="KW-0812">Transmembrane</keyword>
<dbReference type="PANTHER" id="PTHR37479:SF1">
    <property type="entry name" value="CELL DIVISION PROTEIN FTSL"/>
    <property type="match status" value="1"/>
</dbReference>
<evidence type="ECO:0000313" key="10">
    <source>
        <dbReference type="EMBL" id="MCM5678800.1"/>
    </source>
</evidence>
<dbReference type="EMBL" id="JAMKFE010000002">
    <property type="protein sequence ID" value="MCM5678800.1"/>
    <property type="molecule type" value="Genomic_DNA"/>
</dbReference>
<evidence type="ECO:0000256" key="9">
    <source>
        <dbReference type="NCBIfam" id="TIGR02209"/>
    </source>
</evidence>
<comment type="caution">
    <text evidence="10">The sequence shown here is derived from an EMBL/GenBank/DDBJ whole genome shotgun (WGS) entry which is preliminary data.</text>
</comment>
<accession>A0ABT0YJ96</accession>
<keyword evidence="3 8" id="KW-0132">Cell division</keyword>
<dbReference type="RefSeq" id="WP_251776932.1">
    <property type="nucleotide sequence ID" value="NZ_JAMKFE010000002.1"/>
</dbReference>
<dbReference type="Pfam" id="PF04999">
    <property type="entry name" value="FtsL"/>
    <property type="match status" value="1"/>
</dbReference>
<name>A0ABT0YJ96_9BURK</name>
<reference evidence="10" key="1">
    <citation type="submission" date="2022-05" db="EMBL/GenBank/DDBJ databases">
        <title>Schlegelella sp. nov., isolated from mangrove soil.</title>
        <authorList>
            <person name="Liu Y."/>
            <person name="Ge X."/>
            <person name="Liu W."/>
        </authorList>
    </citation>
    <scope>NUCLEOTIDE SEQUENCE</scope>
    <source>
        <strain evidence="10">S2-27</strain>
    </source>
</reference>
<comment type="subcellular location">
    <subcellularLocation>
        <location evidence="8">Cell inner membrane</location>
        <topology evidence="8">Single-pass type II membrane protein</topology>
    </subcellularLocation>
    <subcellularLocation>
        <location evidence="1">Cell membrane</location>
        <topology evidence="1">Single-pass type II membrane protein</topology>
    </subcellularLocation>
    <text evidence="8">Localizes to the division septum where it forms a ring structure.</text>
</comment>
<evidence type="ECO:0000256" key="6">
    <source>
        <dbReference type="ARBA" id="ARBA00023136"/>
    </source>
</evidence>
<keyword evidence="11" id="KW-1185">Reference proteome</keyword>
<evidence type="ECO:0000256" key="3">
    <source>
        <dbReference type="ARBA" id="ARBA00022618"/>
    </source>
</evidence>
<dbReference type="InterPro" id="IPR011922">
    <property type="entry name" value="Cell_div_FtsL"/>
</dbReference>
<keyword evidence="2 8" id="KW-1003">Cell membrane</keyword>
<evidence type="ECO:0000256" key="7">
    <source>
        <dbReference type="ARBA" id="ARBA00023306"/>
    </source>
</evidence>